<dbReference type="Pfam" id="PF00072">
    <property type="entry name" value="Response_reg"/>
    <property type="match status" value="1"/>
</dbReference>
<dbReference type="PROSITE" id="PS50110">
    <property type="entry name" value="RESPONSE_REGULATORY"/>
    <property type="match status" value="1"/>
</dbReference>
<dbReference type="PANTHER" id="PTHR48111:SF1">
    <property type="entry name" value="TWO-COMPONENT RESPONSE REGULATOR ORR33"/>
    <property type="match status" value="1"/>
</dbReference>
<keyword evidence="2" id="KW-0902">Two-component regulatory system</keyword>
<sequence>MNPIVKILIVDDEYHIREGIKTSVPWSRIGIGGIDEAADGMQALERYERQRPDIVLLDINIPKMDGMEVARRIRKAGGTARIIF</sequence>
<evidence type="ECO:0000256" key="6">
    <source>
        <dbReference type="PROSITE-ProRule" id="PRU00169"/>
    </source>
</evidence>
<keyword evidence="9" id="KW-1185">Reference proteome</keyword>
<dbReference type="Gene3D" id="3.40.50.2300">
    <property type="match status" value="1"/>
</dbReference>
<dbReference type="RefSeq" id="WP_213530392.1">
    <property type="nucleotide sequence ID" value="NZ_BOVJ01000156.1"/>
</dbReference>
<evidence type="ECO:0000313" key="9">
    <source>
        <dbReference type="Proteomes" id="UP000680304"/>
    </source>
</evidence>
<name>A0ABQ4NCD5_9BACL</name>
<evidence type="ECO:0000256" key="3">
    <source>
        <dbReference type="ARBA" id="ARBA00023015"/>
    </source>
</evidence>
<keyword evidence="5" id="KW-0804">Transcription</keyword>
<evidence type="ECO:0000256" key="2">
    <source>
        <dbReference type="ARBA" id="ARBA00023012"/>
    </source>
</evidence>
<dbReference type="InterPro" id="IPR001789">
    <property type="entry name" value="Sig_transdc_resp-reg_receiver"/>
</dbReference>
<dbReference type="PANTHER" id="PTHR48111">
    <property type="entry name" value="REGULATOR OF RPOS"/>
    <property type="match status" value="1"/>
</dbReference>
<feature type="domain" description="Response regulatory" evidence="7">
    <location>
        <begin position="6"/>
        <end position="84"/>
    </location>
</feature>
<feature type="modified residue" description="4-aspartylphosphate" evidence="6">
    <location>
        <position position="58"/>
    </location>
</feature>
<dbReference type="InterPro" id="IPR039420">
    <property type="entry name" value="WalR-like"/>
</dbReference>
<keyword evidence="3" id="KW-0805">Transcription regulation</keyword>
<reference evidence="8 9" key="1">
    <citation type="submission" date="2021-04" db="EMBL/GenBank/DDBJ databases">
        <title>Draft genome sequence of Paenibacillus cisolokensis, LC2-13A.</title>
        <authorList>
            <person name="Uke A."/>
            <person name="Chhe C."/>
            <person name="Baramee S."/>
            <person name="Kosugi A."/>
        </authorList>
    </citation>
    <scope>NUCLEOTIDE SEQUENCE [LARGE SCALE GENOMIC DNA]</scope>
    <source>
        <strain evidence="8 9">LC2-13A</strain>
    </source>
</reference>
<dbReference type="Proteomes" id="UP000680304">
    <property type="component" value="Unassembled WGS sequence"/>
</dbReference>
<dbReference type="SUPFAM" id="SSF52172">
    <property type="entry name" value="CheY-like"/>
    <property type="match status" value="1"/>
</dbReference>
<protein>
    <recommendedName>
        <fullName evidence="7">Response regulatory domain-containing protein</fullName>
    </recommendedName>
</protein>
<keyword evidence="1 6" id="KW-0597">Phosphoprotein</keyword>
<proteinExistence type="predicted"/>
<dbReference type="EMBL" id="BOVJ01000156">
    <property type="protein sequence ID" value="GIQ65855.1"/>
    <property type="molecule type" value="Genomic_DNA"/>
</dbReference>
<evidence type="ECO:0000256" key="1">
    <source>
        <dbReference type="ARBA" id="ARBA00022553"/>
    </source>
</evidence>
<comment type="caution">
    <text evidence="8">The sequence shown here is derived from an EMBL/GenBank/DDBJ whole genome shotgun (WGS) entry which is preliminary data.</text>
</comment>
<evidence type="ECO:0000313" key="8">
    <source>
        <dbReference type="EMBL" id="GIQ65855.1"/>
    </source>
</evidence>
<dbReference type="InterPro" id="IPR011006">
    <property type="entry name" value="CheY-like_superfamily"/>
</dbReference>
<evidence type="ECO:0000256" key="4">
    <source>
        <dbReference type="ARBA" id="ARBA00023125"/>
    </source>
</evidence>
<evidence type="ECO:0000256" key="5">
    <source>
        <dbReference type="ARBA" id="ARBA00023163"/>
    </source>
</evidence>
<accession>A0ABQ4NCD5</accession>
<gene>
    <name evidence="8" type="ORF">PACILC2_44230</name>
</gene>
<evidence type="ECO:0000259" key="7">
    <source>
        <dbReference type="PROSITE" id="PS50110"/>
    </source>
</evidence>
<organism evidence="8 9">
    <name type="scientific">Paenibacillus cisolokensis</name>
    <dbReference type="NCBI Taxonomy" id="1658519"/>
    <lineage>
        <taxon>Bacteria</taxon>
        <taxon>Bacillati</taxon>
        <taxon>Bacillota</taxon>
        <taxon>Bacilli</taxon>
        <taxon>Bacillales</taxon>
        <taxon>Paenibacillaceae</taxon>
        <taxon>Paenibacillus</taxon>
    </lineage>
</organism>
<keyword evidence="4" id="KW-0238">DNA-binding</keyword>